<dbReference type="CDD" id="cd10747">
    <property type="entry name" value="DnaJ_C"/>
    <property type="match status" value="1"/>
</dbReference>
<keyword evidence="3" id="KW-0677">Repeat</keyword>
<dbReference type="PROSITE" id="PS00636">
    <property type="entry name" value="DNAJ_1"/>
    <property type="match status" value="1"/>
</dbReference>
<dbReference type="PANTHER" id="PTHR43096:SF54">
    <property type="entry name" value="CHAPERONE PROTEIN DNAJ 1"/>
    <property type="match status" value="1"/>
</dbReference>
<dbReference type="GO" id="GO:0042026">
    <property type="term" value="P:protein refolding"/>
    <property type="evidence" value="ECO:0007669"/>
    <property type="project" value="TreeGrafter"/>
</dbReference>
<dbReference type="PRINTS" id="PR00625">
    <property type="entry name" value="JDOMAIN"/>
</dbReference>
<dbReference type="Proteomes" id="UP000677016">
    <property type="component" value="Unassembled WGS sequence"/>
</dbReference>
<dbReference type="SUPFAM" id="SSF49493">
    <property type="entry name" value="HSP40/DnaJ peptide-binding domain"/>
    <property type="match status" value="2"/>
</dbReference>
<dbReference type="FunFam" id="2.60.260.20:FF:000005">
    <property type="entry name" value="Chaperone protein dnaJ 1, mitochondrial"/>
    <property type="match status" value="1"/>
</dbReference>
<organism evidence="10 11">
    <name type="scientific">Phycicoccus avicenniae</name>
    <dbReference type="NCBI Taxonomy" id="2828860"/>
    <lineage>
        <taxon>Bacteria</taxon>
        <taxon>Bacillati</taxon>
        <taxon>Actinomycetota</taxon>
        <taxon>Actinomycetes</taxon>
        <taxon>Micrococcales</taxon>
        <taxon>Intrasporangiaceae</taxon>
        <taxon>Phycicoccus</taxon>
    </lineage>
</organism>
<dbReference type="Gene3D" id="2.60.260.20">
    <property type="entry name" value="Urease metallochaperone UreE, N-terminal domain"/>
    <property type="match status" value="2"/>
</dbReference>
<name>A0A941D9U2_9MICO</name>
<dbReference type="GO" id="GO:0006260">
    <property type="term" value="P:DNA replication"/>
    <property type="evidence" value="ECO:0007669"/>
    <property type="project" value="UniProtKB-KW"/>
</dbReference>
<evidence type="ECO:0000256" key="6">
    <source>
        <dbReference type="ARBA" id="ARBA00023016"/>
    </source>
</evidence>
<keyword evidence="7" id="KW-0143">Chaperone</keyword>
<keyword evidence="11" id="KW-1185">Reference proteome</keyword>
<evidence type="ECO:0000313" key="11">
    <source>
        <dbReference type="Proteomes" id="UP000677016"/>
    </source>
</evidence>
<dbReference type="PROSITE" id="PS50076">
    <property type="entry name" value="DNAJ_2"/>
    <property type="match status" value="1"/>
</dbReference>
<dbReference type="InterPro" id="IPR002939">
    <property type="entry name" value="DnaJ_C"/>
</dbReference>
<gene>
    <name evidence="10" type="ORF">KC207_15055</name>
</gene>
<keyword evidence="5" id="KW-0862">Zinc</keyword>
<dbReference type="AlphaFoldDB" id="A0A941D9U2"/>
<proteinExistence type="predicted"/>
<dbReference type="InterPro" id="IPR018253">
    <property type="entry name" value="DnaJ_domain_CS"/>
</dbReference>
<dbReference type="GO" id="GO:0005737">
    <property type="term" value="C:cytoplasm"/>
    <property type="evidence" value="ECO:0007669"/>
    <property type="project" value="TreeGrafter"/>
</dbReference>
<sequence>MASQDWFEKDFYAILGVPKDADTAAIKKAYRKLAKQYHPDRNADDPSAEQRFKDVGEANAVLSDPQQREEYDAVRSMAGGGARFRAGAGGPAGDAGFEDIFSAFGGGGGGSRVRFSQGGPGGGYAQGGEDINDILAQMFGGAGGAGPRAGGPRGGADPFGGFTSSRGPRPGADVQARTTLAFRDAVEGATVTLSTREGGKVTAKIPAGVRDGQKIRLRGKGAEGDPGAARGDLILTVAVRKHPVFGRSGDDLTVDLPVTFAEAALGATVSVPTLDGTPVRVKVAAGTPSGRVLRLKGRGVQTAKATGDLLAKVQVVVPQRLSDEARHAVETLRDAEGDADPRATLFEQAAT</sequence>
<dbReference type="GO" id="GO:0008270">
    <property type="term" value="F:zinc ion binding"/>
    <property type="evidence" value="ECO:0007669"/>
    <property type="project" value="UniProtKB-KW"/>
</dbReference>
<dbReference type="RefSeq" id="WP_211604140.1">
    <property type="nucleotide sequence ID" value="NZ_JAGSNF010000022.1"/>
</dbReference>
<dbReference type="SMART" id="SM00271">
    <property type="entry name" value="DnaJ"/>
    <property type="match status" value="1"/>
</dbReference>
<evidence type="ECO:0000256" key="5">
    <source>
        <dbReference type="ARBA" id="ARBA00022833"/>
    </source>
</evidence>
<dbReference type="Pfam" id="PF00226">
    <property type="entry name" value="DnaJ"/>
    <property type="match status" value="1"/>
</dbReference>
<accession>A0A941D9U2</accession>
<dbReference type="EMBL" id="JAGSNF010000022">
    <property type="protein sequence ID" value="MBR7744613.1"/>
    <property type="molecule type" value="Genomic_DNA"/>
</dbReference>
<dbReference type="PANTHER" id="PTHR43096">
    <property type="entry name" value="DNAJ HOMOLOG 1, MITOCHONDRIAL-RELATED"/>
    <property type="match status" value="1"/>
</dbReference>
<reference evidence="10" key="1">
    <citation type="submission" date="2021-04" db="EMBL/GenBank/DDBJ databases">
        <title>Phycicoccus avicenniae sp. nov., a novel endophytic actinomycetes isolated from branch of Avicennia mariana.</title>
        <authorList>
            <person name="Tuo L."/>
        </authorList>
    </citation>
    <scope>NUCLEOTIDE SEQUENCE</scope>
    <source>
        <strain evidence="10">BSK3Z-2</strain>
    </source>
</reference>
<evidence type="ECO:0000259" key="9">
    <source>
        <dbReference type="PROSITE" id="PS50076"/>
    </source>
</evidence>
<dbReference type="Pfam" id="PF01556">
    <property type="entry name" value="DnaJ_C"/>
    <property type="match status" value="1"/>
</dbReference>
<evidence type="ECO:0000256" key="3">
    <source>
        <dbReference type="ARBA" id="ARBA00022737"/>
    </source>
</evidence>
<dbReference type="InterPro" id="IPR008971">
    <property type="entry name" value="HSP40/DnaJ_pept-bd"/>
</dbReference>
<dbReference type="CDD" id="cd06257">
    <property type="entry name" value="DnaJ"/>
    <property type="match status" value="1"/>
</dbReference>
<keyword evidence="6" id="KW-0346">Stress response</keyword>
<dbReference type="GO" id="GO:0051082">
    <property type="term" value="F:unfolded protein binding"/>
    <property type="evidence" value="ECO:0007669"/>
    <property type="project" value="InterPro"/>
</dbReference>
<evidence type="ECO:0000256" key="2">
    <source>
        <dbReference type="ARBA" id="ARBA00022723"/>
    </source>
</evidence>
<feature type="region of interest" description="Disordered" evidence="8">
    <location>
        <begin position="35"/>
        <end position="58"/>
    </location>
</feature>
<feature type="domain" description="J" evidence="9">
    <location>
        <begin position="10"/>
        <end position="75"/>
    </location>
</feature>
<evidence type="ECO:0000256" key="4">
    <source>
        <dbReference type="ARBA" id="ARBA00022771"/>
    </source>
</evidence>
<protein>
    <submittedName>
        <fullName evidence="10">DnaJ domain-containing protein</fullName>
    </submittedName>
</protein>
<dbReference type="SUPFAM" id="SSF46565">
    <property type="entry name" value="Chaperone J-domain"/>
    <property type="match status" value="1"/>
</dbReference>
<dbReference type="Gene3D" id="1.10.287.110">
    <property type="entry name" value="DnaJ domain"/>
    <property type="match status" value="1"/>
</dbReference>
<dbReference type="InterPro" id="IPR036869">
    <property type="entry name" value="J_dom_sf"/>
</dbReference>
<evidence type="ECO:0000313" key="10">
    <source>
        <dbReference type="EMBL" id="MBR7744613.1"/>
    </source>
</evidence>
<comment type="caution">
    <text evidence="10">The sequence shown here is derived from an EMBL/GenBank/DDBJ whole genome shotgun (WGS) entry which is preliminary data.</text>
</comment>
<keyword evidence="2" id="KW-0479">Metal-binding</keyword>
<evidence type="ECO:0000256" key="1">
    <source>
        <dbReference type="ARBA" id="ARBA00022705"/>
    </source>
</evidence>
<evidence type="ECO:0000256" key="7">
    <source>
        <dbReference type="ARBA" id="ARBA00023186"/>
    </source>
</evidence>
<evidence type="ECO:0000256" key="8">
    <source>
        <dbReference type="SAM" id="MobiDB-lite"/>
    </source>
</evidence>
<feature type="compositionally biased region" description="Basic and acidic residues" evidence="8">
    <location>
        <begin position="37"/>
        <end position="56"/>
    </location>
</feature>
<keyword evidence="1" id="KW-0235">DNA replication</keyword>
<keyword evidence="4" id="KW-0863">Zinc-finger</keyword>
<dbReference type="InterPro" id="IPR001623">
    <property type="entry name" value="DnaJ_domain"/>
</dbReference>